<evidence type="ECO:0000313" key="2">
    <source>
        <dbReference type="Proteomes" id="UP000494125"/>
    </source>
</evidence>
<evidence type="ECO:0000313" key="1">
    <source>
        <dbReference type="EMBL" id="VWC28894.1"/>
    </source>
</evidence>
<dbReference type="Proteomes" id="UP000494125">
    <property type="component" value="Unassembled WGS sequence"/>
</dbReference>
<proteinExistence type="predicted"/>
<dbReference type="EMBL" id="CABVPN010000053">
    <property type="protein sequence ID" value="VWC28894.1"/>
    <property type="molecule type" value="Genomic_DNA"/>
</dbReference>
<keyword evidence="2" id="KW-1185">Reference proteome</keyword>
<dbReference type="AlphaFoldDB" id="A0A6P2QY17"/>
<accession>A0A6P2QY17</accession>
<gene>
    <name evidence="1" type="ORF">BDI24065_06270</name>
</gene>
<name>A0A6P2QY17_9BURK</name>
<reference evidence="1 2" key="1">
    <citation type="submission" date="2019-09" db="EMBL/GenBank/DDBJ databases">
        <authorList>
            <person name="Depoorter E."/>
        </authorList>
    </citation>
    <scope>NUCLEOTIDE SEQUENCE [LARGE SCALE GENOMIC DNA]</scope>
    <source>
        <strain evidence="1">LMG 24065</strain>
    </source>
</reference>
<dbReference type="RefSeq" id="WP_151050867.1">
    <property type="nucleotide sequence ID" value="NZ_CABVPN010000053.1"/>
</dbReference>
<protein>
    <submittedName>
        <fullName evidence="1">Uncharacterized protein</fullName>
    </submittedName>
</protein>
<dbReference type="GeneID" id="93031368"/>
<sequence length="247" mass="28396">MNQLARSSWRSKTLRIGGRLIEYDEARVGPDFAERIERLDYAVRRFTGAISDEVSRDNVIGAARAVMVEFDLTTDYVKESTRYSAPAKAAPLRVAMEIARALMDCFAGTLEPKDGNRLGDELNQKTLHFYDAVADHRRTDSALWDLRFYDWARLRDLTWVDPHAYRGDERESIFSASELADFFSEYEARILRRMLESERRPRYDGQMLMSLSDPLANAELYDLIQAWRLRPSEIRSIDENVAGGAPS</sequence>
<organism evidence="1 2">
    <name type="scientific">Burkholderia diffusa</name>
    <dbReference type="NCBI Taxonomy" id="488732"/>
    <lineage>
        <taxon>Bacteria</taxon>
        <taxon>Pseudomonadati</taxon>
        <taxon>Pseudomonadota</taxon>
        <taxon>Betaproteobacteria</taxon>
        <taxon>Burkholderiales</taxon>
        <taxon>Burkholderiaceae</taxon>
        <taxon>Burkholderia</taxon>
        <taxon>Burkholderia cepacia complex</taxon>
    </lineage>
</organism>